<feature type="region of interest" description="Disordered" evidence="1">
    <location>
        <begin position="1"/>
        <end position="20"/>
    </location>
</feature>
<gene>
    <name evidence="3" type="ORF">AAW01_11125</name>
</gene>
<dbReference type="Gene3D" id="1.10.260.40">
    <property type="entry name" value="lambda repressor-like DNA-binding domains"/>
    <property type="match status" value="1"/>
</dbReference>
<dbReference type="SUPFAM" id="SSF47413">
    <property type="entry name" value="lambda repressor-like DNA-binding domains"/>
    <property type="match status" value="1"/>
</dbReference>
<evidence type="ECO:0000313" key="3">
    <source>
        <dbReference type="EMBL" id="KLE31978.1"/>
    </source>
</evidence>
<evidence type="ECO:0000313" key="4">
    <source>
        <dbReference type="Proteomes" id="UP000053070"/>
    </source>
</evidence>
<dbReference type="InterPro" id="IPR010982">
    <property type="entry name" value="Lambda_DNA-bd_dom_sf"/>
</dbReference>
<proteinExistence type="predicted"/>
<dbReference type="PANTHER" id="PTHR43236:SF1">
    <property type="entry name" value="BLL7220 PROTEIN"/>
    <property type="match status" value="1"/>
</dbReference>
<dbReference type="InterPro" id="IPR010359">
    <property type="entry name" value="IrrE_HExxH"/>
</dbReference>
<dbReference type="GO" id="GO:0003677">
    <property type="term" value="F:DNA binding"/>
    <property type="evidence" value="ECO:0007669"/>
    <property type="project" value="InterPro"/>
</dbReference>
<dbReference type="PANTHER" id="PTHR43236">
    <property type="entry name" value="ANTITOXIN HIGA1"/>
    <property type="match status" value="1"/>
</dbReference>
<organism evidence="3 4">
    <name type="scientific">Aurantiacibacter gangjinensis</name>
    <dbReference type="NCBI Taxonomy" id="502682"/>
    <lineage>
        <taxon>Bacteria</taxon>
        <taxon>Pseudomonadati</taxon>
        <taxon>Pseudomonadota</taxon>
        <taxon>Alphaproteobacteria</taxon>
        <taxon>Sphingomonadales</taxon>
        <taxon>Erythrobacteraceae</taxon>
        <taxon>Aurantiacibacter</taxon>
    </lineage>
</organism>
<name>A0A0G9MRM8_9SPHN</name>
<dbReference type="STRING" id="502682.BMF35_a1225"/>
<comment type="caution">
    <text evidence="3">The sequence shown here is derived from an EMBL/GenBank/DDBJ whole genome shotgun (WGS) entry which is preliminary data.</text>
</comment>
<dbReference type="PATRIC" id="fig|502682.8.peg.2265"/>
<protein>
    <recommendedName>
        <fullName evidence="2">IrrE N-terminal-like domain-containing protein</fullName>
    </recommendedName>
</protein>
<evidence type="ECO:0000259" key="2">
    <source>
        <dbReference type="Pfam" id="PF06114"/>
    </source>
</evidence>
<dbReference type="AlphaFoldDB" id="A0A0G9MRM8"/>
<dbReference type="Proteomes" id="UP000053070">
    <property type="component" value="Unassembled WGS sequence"/>
</dbReference>
<dbReference type="EMBL" id="LBHC01000002">
    <property type="protein sequence ID" value="KLE31978.1"/>
    <property type="molecule type" value="Genomic_DNA"/>
</dbReference>
<evidence type="ECO:0000256" key="1">
    <source>
        <dbReference type="SAM" id="MobiDB-lite"/>
    </source>
</evidence>
<keyword evidence="4" id="KW-1185">Reference proteome</keyword>
<sequence length="377" mass="42274">MGRNQETHAEGGVRMTEQAQHDWFSPVGDSVLAAMRRRGVKADSLSQALQGGRDELRAILAGQTDIGDRTATILARILGGTAAFWTTRQKNFEEALGRSIDALNEKESEVWLGTIPIPTRRRLTKSNRKEELQRRLRYYGVSSLSGWQRRYVLDRTATRFRSSNSFTSDEGSLSLWLRSGELEAAMVDTKSWDAKRLSELLPEIRALSRFSNPSVFVPKLQSLLAKAGVAFVFVRAPNGCRASGASRMVAADKAMLLVSFRHRSDDQFWFTVFHEIGHLVLHGAEPFVDLDGGDADDRFEREANAFAEELVVPKKMQPELTGLPNRKKEIVSFARRVGVSPGLILGQMQFKGLAPFSRSSRLQRTWTWNDIEAAFES</sequence>
<dbReference type="Gene3D" id="1.10.10.2910">
    <property type="match status" value="1"/>
</dbReference>
<reference evidence="3 4" key="1">
    <citation type="submission" date="2015-04" db="EMBL/GenBank/DDBJ databases">
        <title>The draft genome sequence of Erythrobacr gangjinensis K7-2.</title>
        <authorList>
            <person name="Zhuang L."/>
            <person name="Liu Y."/>
            <person name="Shao Z."/>
        </authorList>
    </citation>
    <scope>NUCLEOTIDE SEQUENCE [LARGE SCALE GENOMIC DNA]</scope>
    <source>
        <strain evidence="3 4">K7-2</strain>
    </source>
</reference>
<feature type="domain" description="IrrE N-terminal-like" evidence="2">
    <location>
        <begin position="261"/>
        <end position="343"/>
    </location>
</feature>
<dbReference type="InterPro" id="IPR052345">
    <property type="entry name" value="Rad_response_metalloprotease"/>
</dbReference>
<dbReference type="Pfam" id="PF06114">
    <property type="entry name" value="Peptidase_M78"/>
    <property type="match status" value="1"/>
</dbReference>
<dbReference type="OrthoDB" id="9794834at2"/>
<accession>A0A0G9MRM8</accession>
<feature type="compositionally biased region" description="Basic and acidic residues" evidence="1">
    <location>
        <begin position="1"/>
        <end position="11"/>
    </location>
</feature>